<evidence type="ECO:0000313" key="2">
    <source>
        <dbReference type="Proteomes" id="UP000027195"/>
    </source>
</evidence>
<dbReference type="HOGENOM" id="CLU_074865_0_0_1"/>
<gene>
    <name evidence="1" type="ORF">BOTBODRAFT_179019</name>
</gene>
<reference evidence="2" key="1">
    <citation type="journal article" date="2014" name="Proc. Natl. Acad. Sci. U.S.A.">
        <title>Extensive sampling of basidiomycete genomes demonstrates inadequacy of the white-rot/brown-rot paradigm for wood decay fungi.</title>
        <authorList>
            <person name="Riley R."/>
            <person name="Salamov A.A."/>
            <person name="Brown D.W."/>
            <person name="Nagy L.G."/>
            <person name="Floudas D."/>
            <person name="Held B.W."/>
            <person name="Levasseur A."/>
            <person name="Lombard V."/>
            <person name="Morin E."/>
            <person name="Otillar R."/>
            <person name="Lindquist E.A."/>
            <person name="Sun H."/>
            <person name="LaButti K.M."/>
            <person name="Schmutz J."/>
            <person name="Jabbour D."/>
            <person name="Luo H."/>
            <person name="Baker S.E."/>
            <person name="Pisabarro A.G."/>
            <person name="Walton J.D."/>
            <person name="Blanchette R.A."/>
            <person name="Henrissat B."/>
            <person name="Martin F."/>
            <person name="Cullen D."/>
            <person name="Hibbett D.S."/>
            <person name="Grigoriev I.V."/>
        </authorList>
    </citation>
    <scope>NUCLEOTIDE SEQUENCE [LARGE SCALE GENOMIC DNA]</scope>
    <source>
        <strain evidence="2">FD-172 SS1</strain>
    </source>
</reference>
<evidence type="ECO:0000313" key="1">
    <source>
        <dbReference type="EMBL" id="KDQ09472.1"/>
    </source>
</evidence>
<accession>A0A067MC62</accession>
<dbReference type="OrthoDB" id="3144838at2759"/>
<name>A0A067MC62_BOTB1</name>
<dbReference type="AlphaFoldDB" id="A0A067MC62"/>
<sequence length="349" mass="39015">MPASSTVVGHKRKRSIRDTPVNLGEMRAAMKHLTSLKAELGDIQETEGEIRAIMGHARALQEILNNAETSRMNFSSVTKNVLASVGISRGLLHFVPDGINALLSCSPPANDQYAFLRSQLIEIYDHVNMNYDGGARMVFDAVLLAISKISTERRQSHGVAILPDMKLTPADGIMVENPVTRHKSWFTGCADYTLIQYLHDEGDNYKGILLETAARNIAFSIATAHLLVVYVKHRPGKHKKLHCYLPKAVSQAIAFGERTKQSEVRFCLSDGHSWIFAILKKDEAGNRTYYESVIKNVDKSQIKAAESDYSRRQIREIVELILYWLSPSEVVEPGQLYEFKGAAPVMQDD</sequence>
<keyword evidence="2" id="KW-1185">Reference proteome</keyword>
<dbReference type="Proteomes" id="UP000027195">
    <property type="component" value="Unassembled WGS sequence"/>
</dbReference>
<proteinExistence type="predicted"/>
<organism evidence="1 2">
    <name type="scientific">Botryobasidium botryosum (strain FD-172 SS1)</name>
    <dbReference type="NCBI Taxonomy" id="930990"/>
    <lineage>
        <taxon>Eukaryota</taxon>
        <taxon>Fungi</taxon>
        <taxon>Dikarya</taxon>
        <taxon>Basidiomycota</taxon>
        <taxon>Agaricomycotina</taxon>
        <taxon>Agaricomycetes</taxon>
        <taxon>Cantharellales</taxon>
        <taxon>Botryobasidiaceae</taxon>
        <taxon>Botryobasidium</taxon>
    </lineage>
</organism>
<dbReference type="EMBL" id="KL198078">
    <property type="protein sequence ID" value="KDQ09472.1"/>
    <property type="molecule type" value="Genomic_DNA"/>
</dbReference>
<protein>
    <submittedName>
        <fullName evidence="1">Uncharacterized protein</fullName>
    </submittedName>
</protein>
<dbReference type="InParanoid" id="A0A067MC62"/>